<dbReference type="AlphaFoldDB" id="A0A7R8ZKM2"/>
<evidence type="ECO:0000313" key="1">
    <source>
        <dbReference type="EMBL" id="CAD7223594.1"/>
    </source>
</evidence>
<proteinExistence type="predicted"/>
<reference evidence="1" key="1">
    <citation type="submission" date="2020-11" db="EMBL/GenBank/DDBJ databases">
        <authorList>
            <person name="Tran Van P."/>
        </authorList>
    </citation>
    <scope>NUCLEOTIDE SEQUENCE</scope>
</reference>
<gene>
    <name evidence="1" type="ORF">CTOB1V02_LOCUS1574</name>
</gene>
<protein>
    <submittedName>
        <fullName evidence="1">Uncharacterized protein</fullName>
    </submittedName>
</protein>
<sequence length="61" mass="6767">MPTPPRTPHLTPSCDSPTPLKSNAEGIVQLSVLENRGDTPAWYHLKLIFTKYTDFSRIIGG</sequence>
<dbReference type="EMBL" id="OB660226">
    <property type="protein sequence ID" value="CAD7223594.1"/>
    <property type="molecule type" value="Genomic_DNA"/>
</dbReference>
<dbReference type="OrthoDB" id="425602at2759"/>
<organism evidence="1">
    <name type="scientific">Cyprideis torosa</name>
    <dbReference type="NCBI Taxonomy" id="163714"/>
    <lineage>
        <taxon>Eukaryota</taxon>
        <taxon>Metazoa</taxon>
        <taxon>Ecdysozoa</taxon>
        <taxon>Arthropoda</taxon>
        <taxon>Crustacea</taxon>
        <taxon>Oligostraca</taxon>
        <taxon>Ostracoda</taxon>
        <taxon>Podocopa</taxon>
        <taxon>Podocopida</taxon>
        <taxon>Cytherocopina</taxon>
        <taxon>Cytheroidea</taxon>
        <taxon>Cytherideidae</taxon>
        <taxon>Cyprideis</taxon>
    </lineage>
</organism>
<name>A0A7R8ZKM2_9CRUS</name>
<accession>A0A7R8ZKM2</accession>